<evidence type="ECO:0000256" key="1">
    <source>
        <dbReference type="SAM" id="Phobius"/>
    </source>
</evidence>
<evidence type="ECO:0000313" key="3">
    <source>
        <dbReference type="Proteomes" id="UP000000739"/>
    </source>
</evidence>
<dbReference type="AlphaFoldDB" id="B8FHU1"/>
<evidence type="ECO:0000313" key="2">
    <source>
        <dbReference type="EMBL" id="ACL02508.1"/>
    </source>
</evidence>
<organism evidence="2 3">
    <name type="scientific">Desulfatibacillum aliphaticivorans</name>
    <dbReference type="NCBI Taxonomy" id="218208"/>
    <lineage>
        <taxon>Bacteria</taxon>
        <taxon>Pseudomonadati</taxon>
        <taxon>Thermodesulfobacteriota</taxon>
        <taxon>Desulfobacteria</taxon>
        <taxon>Desulfobacterales</taxon>
        <taxon>Desulfatibacillaceae</taxon>
        <taxon>Desulfatibacillum</taxon>
    </lineage>
</organism>
<dbReference type="HOGENOM" id="CLU_1178691_0_0_7"/>
<reference evidence="2 3" key="1">
    <citation type="journal article" date="2012" name="Environ. Microbiol.">
        <title>The genome sequence of Desulfatibacillum alkenivorans AK-01: a blueprint for anaerobic alkane oxidation.</title>
        <authorList>
            <person name="Callaghan A.V."/>
            <person name="Morris B.E."/>
            <person name="Pereira I.A."/>
            <person name="McInerney M.J."/>
            <person name="Austin R.N."/>
            <person name="Groves J.T."/>
            <person name="Kukor J.J."/>
            <person name="Suflita J.M."/>
            <person name="Young L.Y."/>
            <person name="Zylstra G.J."/>
            <person name="Wawrik B."/>
        </authorList>
    </citation>
    <scope>NUCLEOTIDE SEQUENCE [LARGE SCALE GENOMIC DNA]</scope>
    <source>
        <strain evidence="2 3">AK-01</strain>
    </source>
</reference>
<dbReference type="SUPFAM" id="SSF48452">
    <property type="entry name" value="TPR-like"/>
    <property type="match status" value="1"/>
</dbReference>
<feature type="transmembrane region" description="Helical" evidence="1">
    <location>
        <begin position="63"/>
        <end position="83"/>
    </location>
</feature>
<keyword evidence="1" id="KW-1133">Transmembrane helix</keyword>
<accession>B8FHU1</accession>
<gene>
    <name evidence="2" type="ordered locus">Dalk_0803</name>
</gene>
<keyword evidence="1" id="KW-0472">Membrane</keyword>
<dbReference type="Gene3D" id="1.25.40.10">
    <property type="entry name" value="Tetratricopeptide repeat domain"/>
    <property type="match status" value="1"/>
</dbReference>
<feature type="transmembrane region" description="Helical" evidence="1">
    <location>
        <begin position="37"/>
        <end position="57"/>
    </location>
</feature>
<keyword evidence="1" id="KW-0812">Transmembrane</keyword>
<protein>
    <submittedName>
        <fullName evidence="2">Uncharacterized protein</fullName>
    </submittedName>
</protein>
<keyword evidence="3" id="KW-1185">Reference proteome</keyword>
<dbReference type="Proteomes" id="UP000000739">
    <property type="component" value="Chromosome"/>
</dbReference>
<dbReference type="InterPro" id="IPR011990">
    <property type="entry name" value="TPR-like_helical_dom_sf"/>
</dbReference>
<sequence>MHFFTEKLFGIELFLNMACKMTLFRHMTIKYWSVRSLAFTVLGIASGVVLSCATGAYSPLPTTVLAGLAGFLLFQGQALHMFFGAQRGYFEYMLLMKGVESRTGRLIRQSLGIRFYIRSQIVGLKEEHLSAVIKEGKNRLKWTDLMCLLIKASSIARRNGEKGKEISILKTALSLYPYSVVVNNMLADCYESQGMVEEAMECCRLGKMDRLVITPALKEILNRKMDQLRRQTKIV</sequence>
<dbReference type="EMBL" id="CP001322">
    <property type="protein sequence ID" value="ACL02508.1"/>
    <property type="molecule type" value="Genomic_DNA"/>
</dbReference>
<dbReference type="KEGG" id="dal:Dalk_0803"/>
<name>B8FHU1_DESAL</name>
<proteinExistence type="predicted"/>